<feature type="domain" description="PAS" evidence="1">
    <location>
        <begin position="3"/>
        <end position="48"/>
    </location>
</feature>
<organism evidence="2">
    <name type="scientific">marine sediment metagenome</name>
    <dbReference type="NCBI Taxonomy" id="412755"/>
    <lineage>
        <taxon>unclassified sequences</taxon>
        <taxon>metagenomes</taxon>
        <taxon>ecological metagenomes</taxon>
    </lineage>
</organism>
<proteinExistence type="predicted"/>
<dbReference type="PROSITE" id="PS50112">
    <property type="entry name" value="PAS"/>
    <property type="match status" value="2"/>
</dbReference>
<evidence type="ECO:0000259" key="1">
    <source>
        <dbReference type="PROSITE" id="PS50112"/>
    </source>
</evidence>
<feature type="domain" description="PAS" evidence="1">
    <location>
        <begin position="120"/>
        <end position="165"/>
    </location>
</feature>
<dbReference type="Pfam" id="PF00989">
    <property type="entry name" value="PAS"/>
    <property type="match status" value="2"/>
</dbReference>
<dbReference type="InterPro" id="IPR013767">
    <property type="entry name" value="PAS_fold"/>
</dbReference>
<dbReference type="Gene3D" id="3.30.450.20">
    <property type="entry name" value="PAS domain"/>
    <property type="match status" value="2"/>
</dbReference>
<dbReference type="EMBL" id="LAZR01064512">
    <property type="protein sequence ID" value="KKK57376.1"/>
    <property type="molecule type" value="Genomic_DNA"/>
</dbReference>
<sequence>MDNRPAFERVLDLLGEGVAVVDDRGTLAAFNLAAEKITGLMASAFLGRDASEAFPGHNLHKVISSGKPEHNIQKKYGQTSAHLSIIPLVEEGAGLGAVVLIRDKTEIDSLTLKVKELWQSRQLLESVIESIDDAISVADEHGNNIIVNPAYSRLTGLPKDEVIGKPATEDIAEGESMHMKVLRTGKPVRNVPLKVGPLKRDVIVHVAPIEIEGKIALKIAIENDKNAEAGIEEDKIEKKISIRFISWLDKKYNITPNPKDYLDYQKLSWEGETGKNDSE</sequence>
<protein>
    <recommendedName>
        <fullName evidence="1">PAS domain-containing protein</fullName>
    </recommendedName>
</protein>
<feature type="non-terminal residue" evidence="2">
    <location>
        <position position="279"/>
    </location>
</feature>
<dbReference type="GO" id="GO:0006355">
    <property type="term" value="P:regulation of DNA-templated transcription"/>
    <property type="evidence" value="ECO:0007669"/>
    <property type="project" value="InterPro"/>
</dbReference>
<dbReference type="NCBIfam" id="TIGR00229">
    <property type="entry name" value="sensory_box"/>
    <property type="match status" value="1"/>
</dbReference>
<comment type="caution">
    <text evidence="2">The sequence shown here is derived from an EMBL/GenBank/DDBJ whole genome shotgun (WGS) entry which is preliminary data.</text>
</comment>
<dbReference type="InterPro" id="IPR000014">
    <property type="entry name" value="PAS"/>
</dbReference>
<dbReference type="SUPFAM" id="SSF55785">
    <property type="entry name" value="PYP-like sensor domain (PAS domain)"/>
    <property type="match status" value="2"/>
</dbReference>
<dbReference type="InterPro" id="IPR035965">
    <property type="entry name" value="PAS-like_dom_sf"/>
</dbReference>
<accession>A0A0F8ZBG8</accession>
<dbReference type="SMART" id="SM00091">
    <property type="entry name" value="PAS"/>
    <property type="match status" value="2"/>
</dbReference>
<reference evidence="2" key="1">
    <citation type="journal article" date="2015" name="Nature">
        <title>Complex archaea that bridge the gap between prokaryotes and eukaryotes.</title>
        <authorList>
            <person name="Spang A."/>
            <person name="Saw J.H."/>
            <person name="Jorgensen S.L."/>
            <person name="Zaremba-Niedzwiedzka K."/>
            <person name="Martijn J."/>
            <person name="Lind A.E."/>
            <person name="van Eijk R."/>
            <person name="Schleper C."/>
            <person name="Guy L."/>
            <person name="Ettema T.J."/>
        </authorList>
    </citation>
    <scope>NUCLEOTIDE SEQUENCE</scope>
</reference>
<gene>
    <name evidence="2" type="ORF">LCGC14_3055090</name>
</gene>
<evidence type="ECO:0000313" key="2">
    <source>
        <dbReference type="EMBL" id="KKK57376.1"/>
    </source>
</evidence>
<dbReference type="CDD" id="cd00130">
    <property type="entry name" value="PAS"/>
    <property type="match status" value="1"/>
</dbReference>
<name>A0A0F8ZBG8_9ZZZZ</name>
<dbReference type="AlphaFoldDB" id="A0A0F8ZBG8"/>